<proteinExistence type="predicted"/>
<sequence length="87" mass="9737">MSVCDVCWDSSETYLLSCSSLDQSTRCFAPCATTNPLSSLPETYWESTKCACFHVLRKIFHERQRTVCNVALDSSSDKFEHAECASA</sequence>
<keyword evidence="1" id="KW-1185">Reference proteome</keyword>
<dbReference type="WBParaSite" id="ALUE_0001018401-mRNA-1">
    <property type="protein sequence ID" value="ALUE_0001018401-mRNA-1"/>
    <property type="gene ID" value="ALUE_0001018401"/>
</dbReference>
<dbReference type="AlphaFoldDB" id="A0A0M3I1L4"/>
<organism evidence="1 2">
    <name type="scientific">Ascaris lumbricoides</name>
    <name type="common">Giant roundworm</name>
    <dbReference type="NCBI Taxonomy" id="6252"/>
    <lineage>
        <taxon>Eukaryota</taxon>
        <taxon>Metazoa</taxon>
        <taxon>Ecdysozoa</taxon>
        <taxon>Nematoda</taxon>
        <taxon>Chromadorea</taxon>
        <taxon>Rhabditida</taxon>
        <taxon>Spirurina</taxon>
        <taxon>Ascaridomorpha</taxon>
        <taxon>Ascaridoidea</taxon>
        <taxon>Ascarididae</taxon>
        <taxon>Ascaris</taxon>
    </lineage>
</organism>
<protein>
    <submittedName>
        <fullName evidence="2">Secreted protein</fullName>
    </submittedName>
</protein>
<evidence type="ECO:0000313" key="1">
    <source>
        <dbReference type="Proteomes" id="UP000036681"/>
    </source>
</evidence>
<evidence type="ECO:0000313" key="2">
    <source>
        <dbReference type="WBParaSite" id="ALUE_0001018401-mRNA-1"/>
    </source>
</evidence>
<dbReference type="Proteomes" id="UP000036681">
    <property type="component" value="Unplaced"/>
</dbReference>
<reference evidence="2" key="1">
    <citation type="submission" date="2017-02" db="UniProtKB">
        <authorList>
            <consortium name="WormBaseParasite"/>
        </authorList>
    </citation>
    <scope>IDENTIFICATION</scope>
</reference>
<name>A0A0M3I1L4_ASCLU</name>
<accession>A0A0M3I1L4</accession>